<comment type="caution">
    <text evidence="2">The sequence shown here is derived from an EMBL/GenBank/DDBJ whole genome shotgun (WGS) entry which is preliminary data.</text>
</comment>
<feature type="transmembrane region" description="Helical" evidence="1">
    <location>
        <begin position="149"/>
        <end position="169"/>
    </location>
</feature>
<feature type="transmembrane region" description="Helical" evidence="1">
    <location>
        <begin position="20"/>
        <end position="47"/>
    </location>
</feature>
<feature type="transmembrane region" description="Helical" evidence="1">
    <location>
        <begin position="92"/>
        <end position="116"/>
    </location>
</feature>
<gene>
    <name evidence="2" type="ORF">E6H05_06595</name>
</gene>
<sequence length="295" mass="30939">MSVLRRAPRPPVTQARSYRVLVPGTLVVLALATALILVVAIGVLLGVVPIRAGRGDAPLSAHGLSLASSLVTGLFAASVLRRYLQRGGTHLLLWGTGLVMFGIVGVTELISTFGWYPTVFRLWYLCGALLTAAWLGQGTVYLMSRRRRLAVGTMLVLLGASLAAAYLVFAEPLNASAFDPRAPLGVQFRAVLPEGSTARKLTPVFNIYGTLTLVGGALYSAWLLWRKEIAPGRVAGNLLIAAGGLSLALVSTLARFGAGGLLSLAELIAAALMFVGFLLATARPVSAALARRVAP</sequence>
<reference evidence="2 3" key="1">
    <citation type="journal article" date="2019" name="Nat. Microbiol.">
        <title>Mediterranean grassland soil C-N compound turnover is dependent on rainfall and depth, and is mediated by genomically divergent microorganisms.</title>
        <authorList>
            <person name="Diamond S."/>
            <person name="Andeer P.F."/>
            <person name="Li Z."/>
            <person name="Crits-Christoph A."/>
            <person name="Burstein D."/>
            <person name="Anantharaman K."/>
            <person name="Lane K.R."/>
            <person name="Thomas B.C."/>
            <person name="Pan C."/>
            <person name="Northen T.R."/>
            <person name="Banfield J.F."/>
        </authorList>
    </citation>
    <scope>NUCLEOTIDE SEQUENCE [LARGE SCALE GENOMIC DNA]</scope>
    <source>
        <strain evidence="2">NP_8</strain>
    </source>
</reference>
<organism evidence="2 3">
    <name type="scientific">Candidatus Segetimicrobium genomatis</name>
    <dbReference type="NCBI Taxonomy" id="2569760"/>
    <lineage>
        <taxon>Bacteria</taxon>
        <taxon>Bacillati</taxon>
        <taxon>Candidatus Sysuimicrobiota</taxon>
        <taxon>Candidatus Sysuimicrobiia</taxon>
        <taxon>Candidatus Sysuimicrobiales</taxon>
        <taxon>Candidatus Segetimicrobiaceae</taxon>
        <taxon>Candidatus Segetimicrobium</taxon>
    </lineage>
</organism>
<protein>
    <submittedName>
        <fullName evidence="2">Uncharacterized protein</fullName>
    </submittedName>
</protein>
<feature type="transmembrane region" description="Helical" evidence="1">
    <location>
        <begin position="262"/>
        <end position="282"/>
    </location>
</feature>
<accession>A0A537IVK2</accession>
<dbReference type="Proteomes" id="UP000318834">
    <property type="component" value="Unassembled WGS sequence"/>
</dbReference>
<dbReference type="EMBL" id="VBAP01000044">
    <property type="protein sequence ID" value="TMI75287.1"/>
    <property type="molecule type" value="Genomic_DNA"/>
</dbReference>
<keyword evidence="1" id="KW-0472">Membrane</keyword>
<dbReference type="AlphaFoldDB" id="A0A537IVK2"/>
<evidence type="ECO:0000313" key="2">
    <source>
        <dbReference type="EMBL" id="TMI75287.1"/>
    </source>
</evidence>
<evidence type="ECO:0000313" key="3">
    <source>
        <dbReference type="Proteomes" id="UP000318834"/>
    </source>
</evidence>
<feature type="transmembrane region" description="Helical" evidence="1">
    <location>
        <begin position="205"/>
        <end position="225"/>
    </location>
</feature>
<proteinExistence type="predicted"/>
<evidence type="ECO:0000256" key="1">
    <source>
        <dbReference type="SAM" id="Phobius"/>
    </source>
</evidence>
<keyword evidence="1" id="KW-0812">Transmembrane</keyword>
<name>A0A537IVK2_9BACT</name>
<keyword evidence="1" id="KW-1133">Transmembrane helix</keyword>
<feature type="transmembrane region" description="Helical" evidence="1">
    <location>
        <begin position="122"/>
        <end position="142"/>
    </location>
</feature>
<feature type="transmembrane region" description="Helical" evidence="1">
    <location>
        <begin position="237"/>
        <end position="256"/>
    </location>
</feature>
<feature type="transmembrane region" description="Helical" evidence="1">
    <location>
        <begin position="59"/>
        <end position="80"/>
    </location>
</feature>